<reference evidence="2 3" key="1">
    <citation type="submission" date="2017-03" db="EMBL/GenBank/DDBJ databases">
        <authorList>
            <person name="Afonso C.L."/>
            <person name="Miller P.J."/>
            <person name="Scott M.A."/>
            <person name="Spackman E."/>
            <person name="Goraichik I."/>
            <person name="Dimitrov K.M."/>
            <person name="Suarez D.L."/>
            <person name="Swayne D.E."/>
        </authorList>
    </citation>
    <scope>NUCLEOTIDE SEQUENCE [LARGE SCALE GENOMIC DNA]</scope>
    <source>
        <strain evidence="2">Genome sequencing of Nitrospira japonica strain NJ11</strain>
    </source>
</reference>
<protein>
    <recommendedName>
        <fullName evidence="4">Exo-alpha-sialidase</fullName>
    </recommendedName>
</protein>
<keyword evidence="3" id="KW-1185">Reference proteome</keyword>
<dbReference type="Pfam" id="PF02012">
    <property type="entry name" value="BNR"/>
    <property type="match status" value="1"/>
</dbReference>
<dbReference type="InterPro" id="IPR052025">
    <property type="entry name" value="Xyloglucanase_GH74"/>
</dbReference>
<proteinExistence type="predicted"/>
<sequence>MSKVRLLVGTRKGAFILTSDGARKHWEVDGPLFGGWEMYHLKGSSADPMRLYASQTSSWFGQIIQRSDDGGKTWHQPGTPPGEPTTTPDGMPKGESNKFVYDTSEATGRPLTTHQWYDGSQRPWEFKRVWHLEPSLTDPDTVYAGVEDAALFRSTDGGASWTELASLREVKGPLWQPGAGGMCLHTILLDPNDAARMFIAISAAGAFRTEDGGKTWRAVNRGLKSQYELPDPDSDVGHCVHRIAMHRSRPNVLYMQKHWDVMRSDDGGDSWHEVSGNLPTDFGFPIDVHAHEPETIYVVPIKSDSEHFPPDGKLRVYRSRTGGNEWEALTNGLPQRDCYVNVLRDSMTVDSLEPCGIYFGTSGGQVYGSADGGDRWTAIVRDLPPVMSVEVQTLP</sequence>
<dbReference type="KEGG" id="nja:NSJP_2611"/>
<dbReference type="Gene3D" id="2.130.10.10">
    <property type="entry name" value="YVTN repeat-like/Quinoprotein amine dehydrogenase"/>
    <property type="match status" value="1"/>
</dbReference>
<organism evidence="2 3">
    <name type="scientific">Nitrospira japonica</name>
    <dbReference type="NCBI Taxonomy" id="1325564"/>
    <lineage>
        <taxon>Bacteria</taxon>
        <taxon>Pseudomonadati</taxon>
        <taxon>Nitrospirota</taxon>
        <taxon>Nitrospiria</taxon>
        <taxon>Nitrospirales</taxon>
        <taxon>Nitrospiraceae</taxon>
        <taxon>Nitrospira</taxon>
    </lineage>
</organism>
<dbReference type="SUPFAM" id="SSF110296">
    <property type="entry name" value="Oligoxyloglucan reducing end-specific cellobiohydrolase"/>
    <property type="match status" value="1"/>
</dbReference>
<dbReference type="PANTHER" id="PTHR43739:SF5">
    <property type="entry name" value="EXO-ALPHA-SIALIDASE"/>
    <property type="match status" value="1"/>
</dbReference>
<dbReference type="RefSeq" id="WP_080887112.1">
    <property type="nucleotide sequence ID" value="NZ_LT828648.1"/>
</dbReference>
<feature type="region of interest" description="Disordered" evidence="1">
    <location>
        <begin position="67"/>
        <end position="98"/>
    </location>
</feature>
<dbReference type="GO" id="GO:0010411">
    <property type="term" value="P:xyloglucan metabolic process"/>
    <property type="evidence" value="ECO:0007669"/>
    <property type="project" value="TreeGrafter"/>
</dbReference>
<dbReference type="InterPro" id="IPR015943">
    <property type="entry name" value="WD40/YVTN_repeat-like_dom_sf"/>
</dbReference>
<dbReference type="EMBL" id="LT828648">
    <property type="protein sequence ID" value="SLM48778.1"/>
    <property type="molecule type" value="Genomic_DNA"/>
</dbReference>
<dbReference type="PANTHER" id="PTHR43739">
    <property type="entry name" value="XYLOGLUCANASE (EUROFUNG)"/>
    <property type="match status" value="1"/>
</dbReference>
<evidence type="ECO:0000313" key="3">
    <source>
        <dbReference type="Proteomes" id="UP000192042"/>
    </source>
</evidence>
<evidence type="ECO:0000256" key="1">
    <source>
        <dbReference type="SAM" id="MobiDB-lite"/>
    </source>
</evidence>
<evidence type="ECO:0008006" key="4">
    <source>
        <dbReference type="Google" id="ProtNLM"/>
    </source>
</evidence>
<dbReference type="Proteomes" id="UP000192042">
    <property type="component" value="Chromosome I"/>
</dbReference>
<evidence type="ECO:0000313" key="2">
    <source>
        <dbReference type="EMBL" id="SLM48778.1"/>
    </source>
</evidence>
<dbReference type="AlphaFoldDB" id="A0A1W1I6W8"/>
<accession>A0A1W1I6W8</accession>
<dbReference type="InterPro" id="IPR002860">
    <property type="entry name" value="BNR_rpt"/>
</dbReference>
<gene>
    <name evidence="2" type="ORF">NSJP_2611</name>
</gene>
<dbReference type="STRING" id="1325564.NSJP_2611"/>
<dbReference type="CDD" id="cd15482">
    <property type="entry name" value="Sialidase_non-viral"/>
    <property type="match status" value="1"/>
</dbReference>
<name>A0A1W1I6W8_9BACT</name>
<dbReference type="OrthoDB" id="9813892at2"/>